<dbReference type="GO" id="GO:0031380">
    <property type="term" value="C:nuclear RNA-directed RNA polymerase complex"/>
    <property type="evidence" value="ECO:0007669"/>
    <property type="project" value="TreeGrafter"/>
</dbReference>
<feature type="domain" description="RDR1/2-like PH-like" evidence="11">
    <location>
        <begin position="332"/>
        <end position="412"/>
    </location>
</feature>
<keyword evidence="6 8" id="KW-0943">RNA-mediated gene silencing</keyword>
<feature type="region of interest" description="Disordered" evidence="9">
    <location>
        <begin position="113"/>
        <end position="142"/>
    </location>
</feature>
<reference evidence="15" key="1">
    <citation type="journal article" date="2022" name="Plant J.">
        <title>Strategies of tolerance reflected in two North American maple genomes.</title>
        <authorList>
            <person name="McEvoy S.L."/>
            <person name="Sezen U.U."/>
            <person name="Trouern-Trend A."/>
            <person name="McMahon S.M."/>
            <person name="Schaberg P.G."/>
            <person name="Yang J."/>
            <person name="Wegrzyn J.L."/>
            <person name="Swenson N.G."/>
        </authorList>
    </citation>
    <scope>NUCLEOTIDE SEQUENCE</scope>
    <source>
        <strain evidence="15">NS2018</strain>
    </source>
</reference>
<feature type="compositionally biased region" description="Polar residues" evidence="9">
    <location>
        <begin position="1"/>
        <end position="27"/>
    </location>
</feature>
<comment type="catalytic activity">
    <reaction evidence="7 8">
        <text>RNA(n) + a ribonucleoside 5'-triphosphate = RNA(n+1) + diphosphate</text>
        <dbReference type="Rhea" id="RHEA:21248"/>
        <dbReference type="Rhea" id="RHEA-COMP:14527"/>
        <dbReference type="Rhea" id="RHEA-COMP:17342"/>
        <dbReference type="ChEBI" id="CHEBI:33019"/>
        <dbReference type="ChEBI" id="CHEBI:61557"/>
        <dbReference type="ChEBI" id="CHEBI:140395"/>
        <dbReference type="EC" id="2.7.7.48"/>
    </reaction>
</comment>
<evidence type="ECO:0000256" key="6">
    <source>
        <dbReference type="ARBA" id="ARBA00023158"/>
    </source>
</evidence>
<evidence type="ECO:0000259" key="14">
    <source>
        <dbReference type="Pfam" id="PF26253"/>
    </source>
</evidence>
<dbReference type="Pfam" id="PF24823">
    <property type="entry name" value="PH_RDR2"/>
    <property type="match status" value="2"/>
</dbReference>
<feature type="domain" description="RDR1/2-like PH-like" evidence="11">
    <location>
        <begin position="416"/>
        <end position="462"/>
    </location>
</feature>
<gene>
    <name evidence="15" type="ORF">LWI29_001907</name>
</gene>
<dbReference type="Pfam" id="PF26252">
    <property type="entry name" value="RdRP_helical"/>
    <property type="match status" value="1"/>
</dbReference>
<dbReference type="GO" id="GO:0003723">
    <property type="term" value="F:RNA binding"/>
    <property type="evidence" value="ECO:0007669"/>
    <property type="project" value="UniProtKB-KW"/>
</dbReference>
<evidence type="ECO:0000259" key="13">
    <source>
        <dbReference type="Pfam" id="PF26252"/>
    </source>
</evidence>
<evidence type="ECO:0000256" key="8">
    <source>
        <dbReference type="RuleBase" id="RU363098"/>
    </source>
</evidence>
<dbReference type="PANTHER" id="PTHR23079">
    <property type="entry name" value="RNA-DEPENDENT RNA POLYMERASE"/>
    <property type="match status" value="1"/>
</dbReference>
<evidence type="ECO:0000256" key="7">
    <source>
        <dbReference type="ARBA" id="ARBA00048744"/>
    </source>
</evidence>
<accession>A0AA39SQG1</accession>
<feature type="domain" description="RDRP C-terminal head" evidence="14">
    <location>
        <begin position="1168"/>
        <end position="1310"/>
    </location>
</feature>
<dbReference type="InterPro" id="IPR058751">
    <property type="entry name" value="RDRP_helical"/>
</dbReference>
<dbReference type="Proteomes" id="UP001168877">
    <property type="component" value="Unassembled WGS sequence"/>
</dbReference>
<sequence length="1315" mass="146964">MARNQTGSGPKSDNIKGNGSGNLVSMSDKNKSSDIGGSGMGYFGQQNMFSKTKGSNLMAVPSAKPASGSRFDVLHEDVDAIMADDCMQPVNNIVGGSKVKGKAVITEVTNLSNLHKKPSKPSSQTSKKWLKKSTKTIPKGGLPGRSFGDFSVVTNPIYDAGSVFPSETEPPDPVIEGSKNDAVLQQSHMNVINSEGQINEKSPIETVLDLDSFEKTASDLVENTAVEVVSNEKNREMGKTVKLFGFASAQTAAAVKVFVEGCTGEGTVSHVQVGQNEGSRAHAVVEFTTVEAAELIRSLAADVLWYQNSYLKAWDVEPKTKISQLRIDDVTLNVGCKISQEKFSVLWSQENVTLKFGPDLKKFNFFLCYQSVEYKLEVFSESISQIELHRPRGQIGKFLVIQLHGAPRIYKRDEGLWVREVDFTPSSSIGQSSALCLKLQGRGHVPKILKSFFYYKESESKFILESVSSFSCNSDLVPIINPPQNIELPFKILFKINSLVHQGFLPGPLLDENFFRLVDPTSINIAYIEHALSHLRECCYDPVSWLTKQYKEYFMSGKIPDTPEIALDDGLVYVPKIQITPSKVYFCGPEASLSNRVLRSYPDEDIHNFLRVSFIDEDGERLFANVLSSHRTSSSTNEDRRTGVYRRILSIMRDGIVLGGKKFETLAFSNSQLKENSLWMFASRPGLSAADIREGMGDFSDIKNVAKFAARLGQSFGSSREALHVDSSEVEIIPDVGTERGRVNYVFSDGIGKISADLAQIAARKWGCTNYTPSAFQIRYGGYKGVVAIDPTSTVKLSLRNSMCKYKSNSTSLDILACSRYQPCFLNRQLITLMSTLGVKDCVFRRKQREAIAQLDSILTDPASAQESLELMASSRENARVLKEMLISDYKPDEEPFLAMMLQTFRASHLQELRNRTRIFVQNGQAMLGCLDETGTLEYGQVFVQYSGPGSGSSSQYNIVQSKVVVAKNPCLHPGDMRVLKAVDVQALHHMVDCIVFPAKGERPHPDECSGSDLDGDNYFVCWDPELIPPRQFPPMDYTPPPTKVSDTDVTIEEVEEYFVDYIMNDSLGVICNAHVVFADREEKKAKSVQCKELARLASIAVDFSKTGVAAEIPRRLRATTYPDFMEKQEKPSYESQRVLGKLYREVKGIAAPTATIKSFTKEVAMLTYDPAMEVDGFEKFIGKAFDYKTQYDNKLGNLMDHYGIKTESEILSGCIMKMSRFFDKKRDSEEISHAVRSLRKQARTWFNQMESDSSDAVTPNPKEVYAKASAWYYVTYHHSYWGRYKQRMDQDHFLSFAWCVYDNLLDIKKGKLRT</sequence>
<comment type="similarity">
    <text evidence="1 8">Belongs to the RdRP family.</text>
</comment>
<dbReference type="InterPro" id="IPR007855">
    <property type="entry name" value="RDRP"/>
</dbReference>
<dbReference type="EMBL" id="JAUESC010000004">
    <property type="protein sequence ID" value="KAK0594933.1"/>
    <property type="molecule type" value="Genomic_DNA"/>
</dbReference>
<organism evidence="15 16">
    <name type="scientific">Acer saccharum</name>
    <name type="common">Sugar maple</name>
    <dbReference type="NCBI Taxonomy" id="4024"/>
    <lineage>
        <taxon>Eukaryota</taxon>
        <taxon>Viridiplantae</taxon>
        <taxon>Streptophyta</taxon>
        <taxon>Embryophyta</taxon>
        <taxon>Tracheophyta</taxon>
        <taxon>Spermatophyta</taxon>
        <taxon>Magnoliopsida</taxon>
        <taxon>eudicotyledons</taxon>
        <taxon>Gunneridae</taxon>
        <taxon>Pentapetalae</taxon>
        <taxon>rosids</taxon>
        <taxon>malvids</taxon>
        <taxon>Sapindales</taxon>
        <taxon>Sapindaceae</taxon>
        <taxon>Hippocastanoideae</taxon>
        <taxon>Acereae</taxon>
        <taxon>Acer</taxon>
    </lineage>
</organism>
<evidence type="ECO:0000256" key="3">
    <source>
        <dbReference type="ARBA" id="ARBA00022679"/>
    </source>
</evidence>
<keyword evidence="3 8" id="KW-0808">Transferase</keyword>
<keyword evidence="16" id="KW-1185">Reference proteome</keyword>
<dbReference type="PANTHER" id="PTHR23079:SF1">
    <property type="entry name" value="RNA-DEPENDENT RNA POLYMERASE 1"/>
    <property type="match status" value="1"/>
</dbReference>
<evidence type="ECO:0000313" key="15">
    <source>
        <dbReference type="EMBL" id="KAK0594933.1"/>
    </source>
</evidence>
<dbReference type="GO" id="GO:0003968">
    <property type="term" value="F:RNA-directed RNA polymerase activity"/>
    <property type="evidence" value="ECO:0007669"/>
    <property type="project" value="UniProtKB-KW"/>
</dbReference>
<feature type="domain" description="RDRP core" evidence="10">
    <location>
        <begin position="579"/>
        <end position="1147"/>
    </location>
</feature>
<name>A0AA39SQG1_ACESA</name>
<evidence type="ECO:0000256" key="4">
    <source>
        <dbReference type="ARBA" id="ARBA00022695"/>
    </source>
</evidence>
<dbReference type="Pfam" id="PF26250">
    <property type="entry name" value="RRM_RdRP1_2"/>
    <property type="match status" value="1"/>
</dbReference>
<evidence type="ECO:0000256" key="5">
    <source>
        <dbReference type="ARBA" id="ARBA00022884"/>
    </source>
</evidence>
<evidence type="ECO:0000313" key="16">
    <source>
        <dbReference type="Proteomes" id="UP001168877"/>
    </source>
</evidence>
<dbReference type="EC" id="2.7.7.48" evidence="8"/>
<evidence type="ECO:0000256" key="9">
    <source>
        <dbReference type="SAM" id="MobiDB-lite"/>
    </source>
</evidence>
<dbReference type="Pfam" id="PF05183">
    <property type="entry name" value="RdRP"/>
    <property type="match status" value="1"/>
</dbReference>
<dbReference type="InterPro" id="IPR057596">
    <property type="entry name" value="RDRP_core"/>
</dbReference>
<keyword evidence="4 8" id="KW-0548">Nucleotidyltransferase</keyword>
<evidence type="ECO:0000256" key="2">
    <source>
        <dbReference type="ARBA" id="ARBA00022484"/>
    </source>
</evidence>
<evidence type="ECO:0000256" key="1">
    <source>
        <dbReference type="ARBA" id="ARBA00005762"/>
    </source>
</evidence>
<evidence type="ECO:0000259" key="12">
    <source>
        <dbReference type="Pfam" id="PF26250"/>
    </source>
</evidence>
<dbReference type="InterPro" id="IPR058752">
    <property type="entry name" value="RDRP_C_head"/>
</dbReference>
<proteinExistence type="inferred from homology"/>
<protein>
    <recommendedName>
        <fullName evidence="8">RNA-dependent RNA polymerase</fullName>
        <ecNumber evidence="8">2.7.7.48</ecNumber>
    </recommendedName>
</protein>
<feature type="domain" description="RDR1/2-like RRM" evidence="12">
    <location>
        <begin position="240"/>
        <end position="317"/>
    </location>
</feature>
<keyword evidence="5 8" id="KW-0694">RNA-binding</keyword>
<dbReference type="GO" id="GO:0030422">
    <property type="term" value="P:siRNA processing"/>
    <property type="evidence" value="ECO:0007669"/>
    <property type="project" value="TreeGrafter"/>
</dbReference>
<reference evidence="15" key="2">
    <citation type="submission" date="2023-06" db="EMBL/GenBank/DDBJ databases">
        <authorList>
            <person name="Swenson N.G."/>
            <person name="Wegrzyn J.L."/>
            <person name="Mcevoy S.L."/>
        </authorList>
    </citation>
    <scope>NUCLEOTIDE SEQUENCE</scope>
    <source>
        <strain evidence="15">NS2018</strain>
        <tissue evidence="15">Leaf</tissue>
    </source>
</reference>
<evidence type="ECO:0000259" key="10">
    <source>
        <dbReference type="Pfam" id="PF05183"/>
    </source>
</evidence>
<comment type="function">
    <text evidence="8">Probably involved in the RNA silencing pathway and required for the generation of small interfering RNAs (siRNAs).</text>
</comment>
<comment type="caution">
    <text evidence="15">The sequence shown here is derived from an EMBL/GenBank/DDBJ whole genome shotgun (WGS) entry which is preliminary data.</text>
</comment>
<dbReference type="Pfam" id="PF26253">
    <property type="entry name" value="RdRP_head"/>
    <property type="match status" value="1"/>
</dbReference>
<feature type="region of interest" description="Disordered" evidence="9">
    <location>
        <begin position="1"/>
        <end position="32"/>
    </location>
</feature>
<evidence type="ECO:0000259" key="11">
    <source>
        <dbReference type="Pfam" id="PF24823"/>
    </source>
</evidence>
<dbReference type="InterPro" id="IPR058763">
    <property type="entry name" value="RRM_RDR1/2-like"/>
</dbReference>
<feature type="domain" description="RDRP helical" evidence="13">
    <location>
        <begin position="479"/>
        <end position="556"/>
    </location>
</feature>
<dbReference type="InterPro" id="IPR057590">
    <property type="entry name" value="PH_RDR1/2-like"/>
</dbReference>
<keyword evidence="2 8" id="KW-0696">RNA-directed RNA polymerase</keyword>